<dbReference type="RefSeq" id="XP_013433368.1">
    <property type="nucleotide sequence ID" value="XM_013577914.1"/>
</dbReference>
<dbReference type="InterPro" id="IPR000217">
    <property type="entry name" value="Tubulin"/>
</dbReference>
<evidence type="ECO:0000256" key="1">
    <source>
        <dbReference type="ARBA" id="ARBA00009636"/>
    </source>
</evidence>
<dbReference type="OrthoDB" id="1662883at2759"/>
<name>U6MLK3_9EIME</name>
<dbReference type="GO" id="GO:0005525">
    <property type="term" value="F:GTP binding"/>
    <property type="evidence" value="ECO:0007669"/>
    <property type="project" value="UniProtKB-KW"/>
</dbReference>
<comment type="similarity">
    <text evidence="1">Belongs to the tubulin family.</text>
</comment>
<gene>
    <name evidence="6" type="ORF">ENH_00084350</name>
</gene>
<dbReference type="PRINTS" id="PR01161">
    <property type="entry name" value="TUBULIN"/>
</dbReference>
<dbReference type="SUPFAM" id="SSF52490">
    <property type="entry name" value="Tubulin nucleotide-binding domain-like"/>
    <property type="match status" value="1"/>
</dbReference>
<dbReference type="PANTHER" id="PTHR11588">
    <property type="entry name" value="TUBULIN"/>
    <property type="match status" value="1"/>
</dbReference>
<dbReference type="AlphaFoldDB" id="U6MLK3"/>
<evidence type="ECO:0000256" key="2">
    <source>
        <dbReference type="ARBA" id="ARBA00022701"/>
    </source>
</evidence>
<evidence type="ECO:0000256" key="4">
    <source>
        <dbReference type="ARBA" id="ARBA00023134"/>
    </source>
</evidence>
<keyword evidence="3" id="KW-0547">Nucleotide-binding</keyword>
<dbReference type="Proteomes" id="UP000030754">
    <property type="component" value="Unassembled WGS sequence"/>
</dbReference>
<dbReference type="InterPro" id="IPR008280">
    <property type="entry name" value="Tub_FtsZ_C"/>
</dbReference>
<dbReference type="SUPFAM" id="SSF55307">
    <property type="entry name" value="Tubulin C-terminal domain-like"/>
    <property type="match status" value="1"/>
</dbReference>
<protein>
    <submittedName>
        <fullName evidence="6">Tubulin alpha-3 chain, related</fullName>
    </submittedName>
</protein>
<evidence type="ECO:0000259" key="5">
    <source>
        <dbReference type="Pfam" id="PF00091"/>
    </source>
</evidence>
<feature type="domain" description="Tubulin/FtsZ GTPase" evidence="5">
    <location>
        <begin position="4"/>
        <end position="191"/>
    </location>
</feature>
<dbReference type="Pfam" id="PF00091">
    <property type="entry name" value="Tubulin"/>
    <property type="match status" value="1"/>
</dbReference>
<keyword evidence="2" id="KW-0493">Microtubule</keyword>
<dbReference type="EMBL" id="HG723028">
    <property type="protein sequence ID" value="CDJ64901.1"/>
    <property type="molecule type" value="Genomic_DNA"/>
</dbReference>
<dbReference type="InterPro" id="IPR036525">
    <property type="entry name" value="Tubulin/FtsZ_GTPase_sf"/>
</dbReference>
<accession>U6MLK3</accession>
<reference evidence="6" key="2">
    <citation type="submission" date="2013-10" db="EMBL/GenBank/DDBJ databases">
        <authorList>
            <person name="Aslett M."/>
        </authorList>
    </citation>
    <scope>NUCLEOTIDE SEQUENCE [LARGE SCALE GENOMIC DNA]</scope>
    <source>
        <strain evidence="6">Houghton</strain>
    </source>
</reference>
<dbReference type="GO" id="GO:0007017">
    <property type="term" value="P:microtubule-based process"/>
    <property type="evidence" value="ECO:0007669"/>
    <property type="project" value="InterPro"/>
</dbReference>
<keyword evidence="4" id="KW-0342">GTP-binding</keyword>
<dbReference type="InterPro" id="IPR003008">
    <property type="entry name" value="Tubulin_FtsZ_GTPase"/>
</dbReference>
<evidence type="ECO:0000256" key="3">
    <source>
        <dbReference type="ARBA" id="ARBA00022741"/>
    </source>
</evidence>
<dbReference type="GeneID" id="25478563"/>
<dbReference type="VEuPathDB" id="ToxoDB:ENH_00084350"/>
<evidence type="ECO:0000313" key="7">
    <source>
        <dbReference type="Proteomes" id="UP000030754"/>
    </source>
</evidence>
<dbReference type="Gene3D" id="3.40.50.1440">
    <property type="entry name" value="Tubulin/FtsZ, GTPase domain"/>
    <property type="match status" value="2"/>
</dbReference>
<sequence>MVRQIISIHTGQAGLRSGAAFWDLLLAEQGLSYEGLPFDSTIGAPWGAPGGAPWGTPGGAPWGAPGGPPCGAVKGCPLGSPAGSPLGSPLGAPLGGPLGAPLGPLMLEQGPPGTPSWGPLGPLGATAQAAEDCFFTETEAGRRVPRCAMLDLDLESRDEILKSPLGRTFSPFSFFSGKENASSLFPRGRALGSADPTRSLFQDLLRQQLEATDKPGASCVEPYNALLALTGVLDRGGGALLMDNSALAALFSRATSRYPFTQDLNNIIAQALSSVTLSLRFPSAATCCLGSLLSNSVPLPSLALLSASYFPLAAKELLPFLKTSTKDTTLEVFKQRQFLFSAPYTRGMFLTANLFYR</sequence>
<organism evidence="6 7">
    <name type="scientific">Eimeria necatrix</name>
    <dbReference type="NCBI Taxonomy" id="51315"/>
    <lineage>
        <taxon>Eukaryota</taxon>
        <taxon>Sar</taxon>
        <taxon>Alveolata</taxon>
        <taxon>Apicomplexa</taxon>
        <taxon>Conoidasida</taxon>
        <taxon>Coccidia</taxon>
        <taxon>Eucoccidiorida</taxon>
        <taxon>Eimeriorina</taxon>
        <taxon>Eimeriidae</taxon>
        <taxon>Eimeria</taxon>
    </lineage>
</organism>
<proteinExistence type="inferred from homology"/>
<reference evidence="6" key="1">
    <citation type="submission" date="2013-10" db="EMBL/GenBank/DDBJ databases">
        <title>Genomic analysis of the causative agents of coccidiosis in chickens.</title>
        <authorList>
            <person name="Reid A.J."/>
            <person name="Blake D."/>
            <person name="Billington K."/>
            <person name="Browne H."/>
            <person name="Dunn M."/>
            <person name="Hung S."/>
            <person name="Kawahara F."/>
            <person name="Miranda-Saavedra D."/>
            <person name="Mourier T."/>
            <person name="Nagra H."/>
            <person name="Otto T.D."/>
            <person name="Rawlings N."/>
            <person name="Sanchez A."/>
            <person name="Sanders M."/>
            <person name="Subramaniam C."/>
            <person name="Tay Y."/>
            <person name="Dear P."/>
            <person name="Doerig C."/>
            <person name="Gruber A."/>
            <person name="Parkinson J."/>
            <person name="Shirley M."/>
            <person name="Wan K.L."/>
            <person name="Berriman M."/>
            <person name="Tomley F."/>
            <person name="Pain A."/>
        </authorList>
    </citation>
    <scope>NUCLEOTIDE SEQUENCE [LARGE SCALE GENOMIC DNA]</scope>
    <source>
        <strain evidence="6">Houghton</strain>
    </source>
</reference>
<keyword evidence="7" id="KW-1185">Reference proteome</keyword>
<evidence type="ECO:0000313" key="6">
    <source>
        <dbReference type="EMBL" id="CDJ64901.1"/>
    </source>
</evidence>
<dbReference type="GO" id="GO:0005874">
    <property type="term" value="C:microtubule"/>
    <property type="evidence" value="ECO:0007669"/>
    <property type="project" value="UniProtKB-KW"/>
</dbReference>